<evidence type="ECO:0000256" key="1">
    <source>
        <dbReference type="SAM" id="SignalP"/>
    </source>
</evidence>
<feature type="signal peptide" evidence="1">
    <location>
        <begin position="1"/>
        <end position="28"/>
    </location>
</feature>
<proteinExistence type="predicted"/>
<evidence type="ECO:0000313" key="2">
    <source>
        <dbReference type="EMBL" id="MBW63276.1"/>
    </source>
</evidence>
<accession>A0A2M4CD52</accession>
<name>A0A2M4CD52_9DIPT</name>
<protein>
    <submittedName>
        <fullName evidence="2">Putative secreted protein</fullName>
    </submittedName>
</protein>
<dbReference type="AlphaFoldDB" id="A0A2M4CD52"/>
<organism evidence="2">
    <name type="scientific">Anopheles marajoara</name>
    <dbReference type="NCBI Taxonomy" id="58244"/>
    <lineage>
        <taxon>Eukaryota</taxon>
        <taxon>Metazoa</taxon>
        <taxon>Ecdysozoa</taxon>
        <taxon>Arthropoda</taxon>
        <taxon>Hexapoda</taxon>
        <taxon>Insecta</taxon>
        <taxon>Pterygota</taxon>
        <taxon>Neoptera</taxon>
        <taxon>Endopterygota</taxon>
        <taxon>Diptera</taxon>
        <taxon>Nematocera</taxon>
        <taxon>Culicoidea</taxon>
        <taxon>Culicidae</taxon>
        <taxon>Anophelinae</taxon>
        <taxon>Anopheles</taxon>
    </lineage>
</organism>
<sequence length="74" mass="8536">MRRCSIRVNRPVLLRVLVLLPLPPLPVALLREPLLPLQAPQRPNPPIRMLERTISIRRRSSRRSTRLSATLWAG</sequence>
<reference evidence="2" key="1">
    <citation type="submission" date="2018-01" db="EMBL/GenBank/DDBJ databases">
        <title>An insight into the sialome of Amazonian anophelines.</title>
        <authorList>
            <person name="Ribeiro J.M."/>
            <person name="Scarpassa V."/>
            <person name="Calvo E."/>
        </authorList>
    </citation>
    <scope>NUCLEOTIDE SEQUENCE</scope>
    <source>
        <tissue evidence="2">Salivary glands</tissue>
    </source>
</reference>
<dbReference type="EMBL" id="GGFJ01014135">
    <property type="protein sequence ID" value="MBW63276.1"/>
    <property type="molecule type" value="Transcribed_RNA"/>
</dbReference>
<feature type="chain" id="PRO_5014876060" evidence="1">
    <location>
        <begin position="29"/>
        <end position="74"/>
    </location>
</feature>
<keyword evidence="1" id="KW-0732">Signal</keyword>